<organism evidence="2">
    <name type="scientific">marine metagenome</name>
    <dbReference type="NCBI Taxonomy" id="408172"/>
    <lineage>
        <taxon>unclassified sequences</taxon>
        <taxon>metagenomes</taxon>
        <taxon>ecological metagenomes</taxon>
    </lineage>
</organism>
<reference evidence="2" key="1">
    <citation type="submission" date="2018-05" db="EMBL/GenBank/DDBJ databases">
        <authorList>
            <person name="Lanie J.A."/>
            <person name="Ng W.-L."/>
            <person name="Kazmierczak K.M."/>
            <person name="Andrzejewski T.M."/>
            <person name="Davidsen T.M."/>
            <person name="Wayne K.J."/>
            <person name="Tettelin H."/>
            <person name="Glass J.I."/>
            <person name="Rusch D."/>
            <person name="Podicherti R."/>
            <person name="Tsui H.-C.T."/>
            <person name="Winkler M.E."/>
        </authorList>
    </citation>
    <scope>NUCLEOTIDE SEQUENCE</scope>
</reference>
<evidence type="ECO:0000256" key="1">
    <source>
        <dbReference type="SAM" id="MobiDB-lite"/>
    </source>
</evidence>
<name>A0A382PK88_9ZZZZ</name>
<protein>
    <recommendedName>
        <fullName evidence="3">Dipeptidylpeptidase IV N-terminal domain-containing protein</fullName>
    </recommendedName>
</protein>
<feature type="non-terminal residue" evidence="2">
    <location>
        <position position="160"/>
    </location>
</feature>
<dbReference type="Pfam" id="PF07676">
    <property type="entry name" value="PD40"/>
    <property type="match status" value="2"/>
</dbReference>
<dbReference type="Gene3D" id="2.120.10.30">
    <property type="entry name" value="TolB, C-terminal domain"/>
    <property type="match status" value="1"/>
</dbReference>
<dbReference type="EMBL" id="UINC01107926">
    <property type="protein sequence ID" value="SVC73666.1"/>
    <property type="molecule type" value="Genomic_DNA"/>
</dbReference>
<gene>
    <name evidence="2" type="ORF">METZ01_LOCUS326520</name>
</gene>
<sequence>MRPHPVRVAGLSGAAHREGSTTESWEADIEPQHPRGTRRPSVLSARFVLEGMNLLACVLLIAGPALAQDSPEYPSPFPGGYPSLDGGGGAGKMYMESYFPPPVTASPTYPSWSPDGESLAFAYQGRIWVVPVEGGVAHQLTTGPGYHSQPAWSPDGRSVA</sequence>
<feature type="region of interest" description="Disordered" evidence="1">
    <location>
        <begin position="1"/>
        <end position="39"/>
    </location>
</feature>
<dbReference type="InterPro" id="IPR011042">
    <property type="entry name" value="6-blade_b-propeller_TolB-like"/>
</dbReference>
<dbReference type="AlphaFoldDB" id="A0A382PK88"/>
<evidence type="ECO:0008006" key="3">
    <source>
        <dbReference type="Google" id="ProtNLM"/>
    </source>
</evidence>
<dbReference type="SUPFAM" id="SSF82171">
    <property type="entry name" value="DPP6 N-terminal domain-like"/>
    <property type="match status" value="1"/>
</dbReference>
<feature type="region of interest" description="Disordered" evidence="1">
    <location>
        <begin position="141"/>
        <end position="160"/>
    </location>
</feature>
<evidence type="ECO:0000313" key="2">
    <source>
        <dbReference type="EMBL" id="SVC73666.1"/>
    </source>
</evidence>
<dbReference type="InterPro" id="IPR011659">
    <property type="entry name" value="WD40"/>
</dbReference>
<accession>A0A382PK88</accession>
<proteinExistence type="predicted"/>